<evidence type="ECO:0000313" key="2">
    <source>
        <dbReference type="EMBL" id="NGQ90106.1"/>
    </source>
</evidence>
<dbReference type="PIRSF" id="PIRSF031900">
    <property type="entry name" value="UCP031900"/>
    <property type="match status" value="1"/>
</dbReference>
<dbReference type="RefSeq" id="WP_165047346.1">
    <property type="nucleotide sequence ID" value="NZ_JAALFE010000003.1"/>
</dbReference>
<organism evidence="2 3">
    <name type="scientific">Paragemmobacter kunshanensis</name>
    <dbReference type="NCBI Taxonomy" id="2583234"/>
    <lineage>
        <taxon>Bacteria</taxon>
        <taxon>Pseudomonadati</taxon>
        <taxon>Pseudomonadota</taxon>
        <taxon>Alphaproteobacteria</taxon>
        <taxon>Rhodobacterales</taxon>
        <taxon>Paracoccaceae</taxon>
        <taxon>Paragemmobacter</taxon>
    </lineage>
</organism>
<accession>A0A6M1TSY1</accession>
<feature type="domain" description="Phytase-like" evidence="1">
    <location>
        <begin position="44"/>
        <end position="283"/>
    </location>
</feature>
<evidence type="ECO:0000313" key="3">
    <source>
        <dbReference type="Proteomes" id="UP000474758"/>
    </source>
</evidence>
<keyword evidence="3" id="KW-1185">Reference proteome</keyword>
<dbReference type="EMBL" id="JAALFE010000003">
    <property type="protein sequence ID" value="NGQ90106.1"/>
    <property type="molecule type" value="Genomic_DNA"/>
</dbReference>
<dbReference type="AlphaFoldDB" id="A0A6M1TSY1"/>
<dbReference type="SUPFAM" id="SSF63829">
    <property type="entry name" value="Calcium-dependent phosphotriesterase"/>
    <property type="match status" value="1"/>
</dbReference>
<dbReference type="Pfam" id="PF13449">
    <property type="entry name" value="Phytase-like"/>
    <property type="match status" value="1"/>
</dbReference>
<comment type="caution">
    <text evidence="2">The sequence shown here is derived from an EMBL/GenBank/DDBJ whole genome shotgun (WGS) entry which is preliminary data.</text>
</comment>
<name>A0A6M1TSY1_9RHOB</name>
<proteinExistence type="predicted"/>
<protein>
    <submittedName>
        <fullName evidence="2">Esterase-like activity of phytase family protein</fullName>
    </submittedName>
</protein>
<evidence type="ECO:0000259" key="1">
    <source>
        <dbReference type="Pfam" id="PF13449"/>
    </source>
</evidence>
<dbReference type="InterPro" id="IPR014567">
    <property type="entry name" value="UCP031900"/>
</dbReference>
<dbReference type="Proteomes" id="UP000474758">
    <property type="component" value="Unassembled WGS sequence"/>
</dbReference>
<reference evidence="2 3" key="1">
    <citation type="submission" date="2020-02" db="EMBL/GenBank/DDBJ databases">
        <title>Rhodobacter translucens sp. nov., a novel bacterium isolated from activated sludge.</title>
        <authorList>
            <person name="Liu J."/>
        </authorList>
    </citation>
    <scope>NUCLEOTIDE SEQUENCE [LARGE SCALE GENOMIC DNA]</scope>
    <source>
        <strain evidence="2 3">HX-7-19</strain>
    </source>
</reference>
<sequence>MPKRPLLALMAGAFLVLGLEGSASQPYSEGFVGAFALQSDHELFGGLSSIEMSEDGLSFLAITDRGAWLRGTLTRGPQDQITDATLTEPRLLRGRFEAPLEAGRNDSEGLAVAPDGSVYISFENVARVLRYPTIDGPAQNLITPREFASLQRNSALEALAVSADGTLYTIPERSGQLTRPFPVWRYRDGKWDQPFGLRRDGGYLVVGADFGPDGRLYVLEREFHGIAGFSSRLRSFAVGEDSLTDERTELESGTGQHDNLEGVSIWRDAGGSLRATMISDDNFNFFQTTEIVEYRLSP</sequence>
<dbReference type="InterPro" id="IPR027372">
    <property type="entry name" value="Phytase-like_dom"/>
</dbReference>
<dbReference type="InterPro" id="IPR015943">
    <property type="entry name" value="WD40/YVTN_repeat-like_dom_sf"/>
</dbReference>
<gene>
    <name evidence="2" type="ORF">G5V65_04300</name>
</gene>
<dbReference type="Gene3D" id="2.130.10.10">
    <property type="entry name" value="YVTN repeat-like/Quinoprotein amine dehydrogenase"/>
    <property type="match status" value="1"/>
</dbReference>